<comment type="caution">
    <text evidence="2">The sequence shown here is derived from an EMBL/GenBank/DDBJ whole genome shotgun (WGS) entry which is preliminary data.</text>
</comment>
<evidence type="ECO:0000313" key="3">
    <source>
        <dbReference type="Proteomes" id="UP001597508"/>
    </source>
</evidence>
<keyword evidence="1" id="KW-0812">Transmembrane</keyword>
<dbReference type="Proteomes" id="UP001597508">
    <property type="component" value="Unassembled WGS sequence"/>
</dbReference>
<reference evidence="3" key="1">
    <citation type="journal article" date="2019" name="Int. J. Syst. Evol. Microbiol.">
        <title>The Global Catalogue of Microorganisms (GCM) 10K type strain sequencing project: providing services to taxonomists for standard genome sequencing and annotation.</title>
        <authorList>
            <consortium name="The Broad Institute Genomics Platform"/>
            <consortium name="The Broad Institute Genome Sequencing Center for Infectious Disease"/>
            <person name="Wu L."/>
            <person name="Ma J."/>
        </authorList>
    </citation>
    <scope>NUCLEOTIDE SEQUENCE [LARGE SCALE GENOMIC DNA]</scope>
    <source>
        <strain evidence="3">KCTC 52127</strain>
    </source>
</reference>
<evidence type="ECO:0000256" key="1">
    <source>
        <dbReference type="SAM" id="Phobius"/>
    </source>
</evidence>
<evidence type="ECO:0000313" key="2">
    <source>
        <dbReference type="EMBL" id="MFD2568544.1"/>
    </source>
</evidence>
<dbReference type="EMBL" id="JBHULH010000011">
    <property type="protein sequence ID" value="MFD2568544.1"/>
    <property type="molecule type" value="Genomic_DNA"/>
</dbReference>
<organism evidence="2 3">
    <name type="scientific">Pseudotenacibaculum haliotis</name>
    <dbReference type="NCBI Taxonomy" id="1862138"/>
    <lineage>
        <taxon>Bacteria</taxon>
        <taxon>Pseudomonadati</taxon>
        <taxon>Bacteroidota</taxon>
        <taxon>Flavobacteriia</taxon>
        <taxon>Flavobacteriales</taxon>
        <taxon>Flavobacteriaceae</taxon>
        <taxon>Pseudotenacibaculum</taxon>
    </lineage>
</organism>
<protein>
    <submittedName>
        <fullName evidence="2">GTP-binding protein</fullName>
    </submittedName>
</protein>
<accession>A0ABW5LX43</accession>
<feature type="transmembrane region" description="Helical" evidence="1">
    <location>
        <begin position="125"/>
        <end position="145"/>
    </location>
</feature>
<keyword evidence="3" id="KW-1185">Reference proteome</keyword>
<proteinExistence type="predicted"/>
<sequence>MSISENDILLRPRFKLDLKKDKEELLRAFLNARETEATPFLIKVVDAHIFIDVLEDDSHFWSPQLHLEIVEEEEKSVQLKGLFGPKPQVWTFFMFLHFIVASAFIGCGIWAYVNSTLDKTSVFPIVMLIVLPLIWGLLYVLGSLGKDFGKKEMKKMHAFMIATLQI</sequence>
<keyword evidence="1" id="KW-1133">Transmembrane helix</keyword>
<feature type="transmembrane region" description="Helical" evidence="1">
    <location>
        <begin position="89"/>
        <end position="113"/>
    </location>
</feature>
<name>A0ABW5LX43_9FLAO</name>
<keyword evidence="1" id="KW-0472">Membrane</keyword>
<gene>
    <name evidence="2" type="ORF">ACFSRZ_14295</name>
</gene>
<dbReference type="RefSeq" id="WP_379667250.1">
    <property type="nucleotide sequence ID" value="NZ_JBHULH010000011.1"/>
</dbReference>